<proteinExistence type="predicted"/>
<keyword evidence="3" id="KW-1185">Reference proteome</keyword>
<accession>A0A835YTJ3</accession>
<reference evidence="2" key="1">
    <citation type="submission" date="2021-02" db="EMBL/GenBank/DDBJ databases">
        <title>First Annotated Genome of the Yellow-green Alga Tribonema minus.</title>
        <authorList>
            <person name="Mahan K.M."/>
        </authorList>
    </citation>
    <scope>NUCLEOTIDE SEQUENCE</scope>
    <source>
        <strain evidence="2">UTEX B ZZ1240</strain>
    </source>
</reference>
<dbReference type="AlphaFoldDB" id="A0A835YTJ3"/>
<keyword evidence="1" id="KW-0732">Signal</keyword>
<feature type="signal peptide" evidence="1">
    <location>
        <begin position="1"/>
        <end position="19"/>
    </location>
</feature>
<evidence type="ECO:0000256" key="1">
    <source>
        <dbReference type="SAM" id="SignalP"/>
    </source>
</evidence>
<comment type="caution">
    <text evidence="2">The sequence shown here is derived from an EMBL/GenBank/DDBJ whole genome shotgun (WGS) entry which is preliminary data.</text>
</comment>
<evidence type="ECO:0000313" key="3">
    <source>
        <dbReference type="Proteomes" id="UP000664859"/>
    </source>
</evidence>
<name>A0A835YTJ3_9STRA</name>
<gene>
    <name evidence="2" type="ORF">JKP88DRAFT_215237</name>
</gene>
<sequence length="358" mass="38354">MKAALFTAAAALASQHVDAFVVPGAPSLTAVRAGARSVALAMAEKNREGEVFVVSEITEGNVPNKFQEEFMDKGVATTEDTWTAGDANAGPQTYTGLVDGDTFDGGDGQVGCVGDGDNALDKFDSRSVVKGATMVKESKARQMNAWGSSTGYAESLKEKGMQKIINGEDMLAVRRQQLENWRNQQELQASQRAKIQQLDAITGQENNPVGWKRGASRSYMDNLSGGAPAEESAWNEFKPPTAADAKSDGTSWDHVKLTGKEKITATVQCISSSGRPGYATINVKNSVMTFEPFHAEYVGEAEGFGVDPKTGTLNRRSGEAIPVQVSFKANGPGDARNALLVIETEEDKWVYEVEGRSD</sequence>
<organism evidence="2 3">
    <name type="scientific">Tribonema minus</name>
    <dbReference type="NCBI Taxonomy" id="303371"/>
    <lineage>
        <taxon>Eukaryota</taxon>
        <taxon>Sar</taxon>
        <taxon>Stramenopiles</taxon>
        <taxon>Ochrophyta</taxon>
        <taxon>PX clade</taxon>
        <taxon>Xanthophyceae</taxon>
        <taxon>Tribonematales</taxon>
        <taxon>Tribonemataceae</taxon>
        <taxon>Tribonema</taxon>
    </lineage>
</organism>
<protein>
    <submittedName>
        <fullName evidence="2">Uncharacterized protein</fullName>
    </submittedName>
</protein>
<evidence type="ECO:0000313" key="2">
    <source>
        <dbReference type="EMBL" id="KAG5181352.1"/>
    </source>
</evidence>
<dbReference type="OrthoDB" id="188898at2759"/>
<dbReference type="EMBL" id="JAFCMP010000334">
    <property type="protein sequence ID" value="KAG5181352.1"/>
    <property type="molecule type" value="Genomic_DNA"/>
</dbReference>
<feature type="chain" id="PRO_5032621418" evidence="1">
    <location>
        <begin position="20"/>
        <end position="358"/>
    </location>
</feature>
<dbReference type="Proteomes" id="UP000664859">
    <property type="component" value="Unassembled WGS sequence"/>
</dbReference>